<protein>
    <recommendedName>
        <fullName evidence="3">Remorin C-terminal domain-containing protein</fullName>
    </recommendedName>
</protein>
<organism evidence="4 5">
    <name type="scientific">Rhododendron simsii</name>
    <name type="common">Sims's rhododendron</name>
    <dbReference type="NCBI Taxonomy" id="118357"/>
    <lineage>
        <taxon>Eukaryota</taxon>
        <taxon>Viridiplantae</taxon>
        <taxon>Streptophyta</taxon>
        <taxon>Embryophyta</taxon>
        <taxon>Tracheophyta</taxon>
        <taxon>Spermatophyta</taxon>
        <taxon>Magnoliopsida</taxon>
        <taxon>eudicotyledons</taxon>
        <taxon>Gunneridae</taxon>
        <taxon>Pentapetalae</taxon>
        <taxon>asterids</taxon>
        <taxon>Ericales</taxon>
        <taxon>Ericaceae</taxon>
        <taxon>Ericoideae</taxon>
        <taxon>Rhodoreae</taxon>
        <taxon>Rhododendron</taxon>
    </lineage>
</organism>
<accession>A0A834HJV6</accession>
<dbReference type="EMBL" id="WJXA01000001">
    <property type="protein sequence ID" value="KAF7153665.1"/>
    <property type="molecule type" value="Genomic_DNA"/>
</dbReference>
<feature type="domain" description="Remorin C-terminal" evidence="3">
    <location>
        <begin position="18"/>
        <end position="49"/>
    </location>
</feature>
<reference evidence="4" key="1">
    <citation type="submission" date="2019-11" db="EMBL/GenBank/DDBJ databases">
        <authorList>
            <person name="Liu Y."/>
            <person name="Hou J."/>
            <person name="Li T.-Q."/>
            <person name="Guan C.-H."/>
            <person name="Wu X."/>
            <person name="Wu H.-Z."/>
            <person name="Ling F."/>
            <person name="Zhang R."/>
            <person name="Shi X.-G."/>
            <person name="Ren J.-P."/>
            <person name="Chen E.-F."/>
            <person name="Sun J.-M."/>
        </authorList>
    </citation>
    <scope>NUCLEOTIDE SEQUENCE</scope>
    <source>
        <strain evidence="4">Adult_tree_wgs_1</strain>
        <tissue evidence="4">Leaves</tissue>
    </source>
</reference>
<feature type="region of interest" description="Disordered" evidence="2">
    <location>
        <begin position="335"/>
        <end position="363"/>
    </location>
</feature>
<feature type="compositionally biased region" description="Polar residues" evidence="2">
    <location>
        <begin position="335"/>
        <end position="353"/>
    </location>
</feature>
<evidence type="ECO:0000313" key="4">
    <source>
        <dbReference type="EMBL" id="KAF7153665.1"/>
    </source>
</evidence>
<evidence type="ECO:0000256" key="2">
    <source>
        <dbReference type="SAM" id="MobiDB-lite"/>
    </source>
</evidence>
<dbReference type="Proteomes" id="UP000626092">
    <property type="component" value="Unassembled WGS sequence"/>
</dbReference>
<dbReference type="AlphaFoldDB" id="A0A834HJV6"/>
<comment type="similarity">
    <text evidence="1">Belongs to the remorin family.</text>
</comment>
<gene>
    <name evidence="4" type="ORF">RHSIM_Rhsim01G0088400</name>
</gene>
<dbReference type="PANTHER" id="PTHR33494:SF27">
    <property type="entry name" value="ATP-DEPENDENT DNA HELICASE"/>
    <property type="match status" value="1"/>
</dbReference>
<dbReference type="InterPro" id="IPR005516">
    <property type="entry name" value="Remorin_C"/>
</dbReference>
<name>A0A834HJV6_RHOSS</name>
<dbReference type="Pfam" id="PF03763">
    <property type="entry name" value="Remorin_C"/>
    <property type="match status" value="1"/>
</dbReference>
<proteinExistence type="inferred from homology"/>
<evidence type="ECO:0000256" key="1">
    <source>
        <dbReference type="ARBA" id="ARBA00005711"/>
    </source>
</evidence>
<dbReference type="PANTHER" id="PTHR33494">
    <property type="entry name" value="OS02G0793800 PROTEIN"/>
    <property type="match status" value="1"/>
</dbReference>
<keyword evidence="5" id="KW-1185">Reference proteome</keyword>
<sequence length="506" mass="55679">MDFFPSHLALVNHSSDNNMDSRLQKEEAKIASWENLQKAKAEAAVRKLEGPKDLQDGEGRGLPYNRWLRRPCREDRIHGASIIQSNFAGWENEGPGRKRWWLYIKNVFYSVYRESIMPLILKVIVLWCKKHPDGDDDGDDGYDDAPAACMEGYGDDDDGDYDYAHAAPKWEREWGLGDGGVAAQIPVEESVQRDADGLEGVEVGEVGFGKVVPLMDCLFQEPTPVAAERHRREIVELGVCAAHCCFLHEIQQQIKGGVLQYVGVRDLEGIQAGQHGCSVCGGGGWWFGGEGRLQKWASSVSVSHCDKHLNLVSKQPDLAHNSPYFDVQASAKGSPTSSFNDMESTPAAQSSSDIGPFVPEHLWPQAPSPSSVMDLCAIEGNEVREDTVFRLNSLSMSAIVNHIGHKISERMSSRNASGFKETIGCQDMPENIAQILLGDTQCPAASNEKKVMSRVNSLCCLLQDPTAGPSMKFDAETQLEGVDHGMGFKGTMLLRDLPAATRDWVC</sequence>
<comment type="caution">
    <text evidence="4">The sequence shown here is derived from an EMBL/GenBank/DDBJ whole genome shotgun (WGS) entry which is preliminary data.</text>
</comment>
<evidence type="ECO:0000259" key="3">
    <source>
        <dbReference type="Pfam" id="PF03763"/>
    </source>
</evidence>
<evidence type="ECO:0000313" key="5">
    <source>
        <dbReference type="Proteomes" id="UP000626092"/>
    </source>
</evidence>